<reference evidence="2 3" key="1">
    <citation type="submission" date="2018-05" db="EMBL/GenBank/DDBJ databases">
        <title>Reference genomes for bee gut microbiota database.</title>
        <authorList>
            <person name="Ellegaard K.M."/>
        </authorList>
    </citation>
    <scope>NUCLEOTIDE SEQUENCE [LARGE SCALE GENOMIC DNA]</scope>
    <source>
        <strain evidence="2 3">ESL0284</strain>
    </source>
</reference>
<dbReference type="EMBL" id="QGLT01000003">
    <property type="protein sequence ID" value="PXZ00119.1"/>
    <property type="molecule type" value="Genomic_DNA"/>
</dbReference>
<evidence type="ECO:0000259" key="1">
    <source>
        <dbReference type="Pfam" id="PF04069"/>
    </source>
</evidence>
<dbReference type="Pfam" id="PF04069">
    <property type="entry name" value="OpuAC"/>
    <property type="match status" value="1"/>
</dbReference>
<proteinExistence type="predicted"/>
<feature type="domain" description="ABC-type glycine betaine transport system substrate-binding" evidence="1">
    <location>
        <begin position="14"/>
        <end position="244"/>
    </location>
</feature>
<sequence length="253" mass="28760">MNSLKLGFFDNLIHEATAAVITRVLEAHGITDIELITGECKDLILELTAGKIDLFVSVWLPDIHADIIQSNPNFKVIGNLYQPSISFALPKNFQEHVGSIDQLITASFLHREITVCETLQVFANKIMKEYGLIKAGYQLKSIADEETLTHYQEIIHSQEPELMMLYEPALFTDSGNFYRLRESENIFIRKQKAAMLLNPNWIQRFGGDLIDELEEMMLGNQIVQFMENAIRNQGMSADEAAEAWQRGKLVVRA</sequence>
<dbReference type="OrthoDB" id="9787902at2"/>
<organism evidence="2 3">
    <name type="scientific">Commensalibacter melissae</name>
    <dbReference type="NCBI Taxonomy" id="2070537"/>
    <lineage>
        <taxon>Bacteria</taxon>
        <taxon>Pseudomonadati</taxon>
        <taxon>Pseudomonadota</taxon>
        <taxon>Alphaproteobacteria</taxon>
        <taxon>Acetobacterales</taxon>
        <taxon>Acetobacteraceae</taxon>
    </lineage>
</organism>
<evidence type="ECO:0000313" key="3">
    <source>
        <dbReference type="Proteomes" id="UP000247565"/>
    </source>
</evidence>
<dbReference type="InterPro" id="IPR007210">
    <property type="entry name" value="ABC_Gly_betaine_transp_sub-bd"/>
</dbReference>
<dbReference type="GO" id="GO:0043190">
    <property type="term" value="C:ATP-binding cassette (ABC) transporter complex"/>
    <property type="evidence" value="ECO:0007669"/>
    <property type="project" value="InterPro"/>
</dbReference>
<keyword evidence="3" id="KW-1185">Reference proteome</keyword>
<comment type="caution">
    <text evidence="2">The sequence shown here is derived from an EMBL/GenBank/DDBJ whole genome shotgun (WGS) entry which is preliminary data.</text>
</comment>
<evidence type="ECO:0000313" key="2">
    <source>
        <dbReference type="EMBL" id="PXZ00119.1"/>
    </source>
</evidence>
<protein>
    <recommendedName>
        <fullName evidence="1">ABC-type glycine betaine transport system substrate-binding domain-containing protein</fullName>
    </recommendedName>
</protein>
<name>A0A318MVF1_9PROT</name>
<dbReference type="GO" id="GO:0022857">
    <property type="term" value="F:transmembrane transporter activity"/>
    <property type="evidence" value="ECO:0007669"/>
    <property type="project" value="InterPro"/>
</dbReference>
<dbReference type="RefSeq" id="WP_110439042.1">
    <property type="nucleotide sequence ID" value="NZ_CP046393.1"/>
</dbReference>
<accession>A0A318MVF1</accession>
<dbReference type="SUPFAM" id="SSF53850">
    <property type="entry name" value="Periplasmic binding protein-like II"/>
    <property type="match status" value="1"/>
</dbReference>
<dbReference type="AlphaFoldDB" id="A0A318MVF1"/>
<dbReference type="Gene3D" id="3.40.190.100">
    <property type="entry name" value="Glycine betaine-binding periplasmic protein, domain 2"/>
    <property type="match status" value="1"/>
</dbReference>
<dbReference type="Proteomes" id="UP000247565">
    <property type="component" value="Unassembled WGS sequence"/>
</dbReference>
<gene>
    <name evidence="2" type="ORF">DK869_05635</name>
</gene>
<dbReference type="Gene3D" id="3.40.190.10">
    <property type="entry name" value="Periplasmic binding protein-like II"/>
    <property type="match status" value="1"/>
</dbReference>